<dbReference type="SUPFAM" id="SSF101898">
    <property type="entry name" value="NHL repeat"/>
    <property type="match status" value="1"/>
</dbReference>
<reference evidence="3" key="1">
    <citation type="submission" date="2021-01" db="EMBL/GenBank/DDBJ databases">
        <authorList>
            <person name="Li R."/>
            <person name="Bekaert M."/>
        </authorList>
    </citation>
    <scope>NUCLEOTIDE SEQUENCE</scope>
    <source>
        <strain evidence="3">Farmed</strain>
    </source>
</reference>
<keyword evidence="1" id="KW-0175">Coiled coil</keyword>
<proteinExistence type="predicted"/>
<feature type="transmembrane region" description="Helical" evidence="2">
    <location>
        <begin position="452"/>
        <end position="475"/>
    </location>
</feature>
<keyword evidence="4" id="KW-1185">Reference proteome</keyword>
<keyword evidence="2" id="KW-0812">Transmembrane</keyword>
<protein>
    <submittedName>
        <fullName evidence="3">Uncharacterized protein</fullName>
    </submittedName>
</protein>
<dbReference type="EMBL" id="CAHIKZ030003302">
    <property type="protein sequence ID" value="CAE1298525.1"/>
    <property type="molecule type" value="Genomic_DNA"/>
</dbReference>
<evidence type="ECO:0000256" key="2">
    <source>
        <dbReference type="SAM" id="Phobius"/>
    </source>
</evidence>
<feature type="transmembrane region" description="Helical" evidence="2">
    <location>
        <begin position="482"/>
        <end position="506"/>
    </location>
</feature>
<keyword evidence="2" id="KW-1133">Transmembrane helix</keyword>
<name>A0A812DGR3_ACAPH</name>
<evidence type="ECO:0000313" key="3">
    <source>
        <dbReference type="EMBL" id="CAE1298525.1"/>
    </source>
</evidence>
<keyword evidence="2" id="KW-0472">Membrane</keyword>
<evidence type="ECO:0000313" key="4">
    <source>
        <dbReference type="Proteomes" id="UP000597762"/>
    </source>
</evidence>
<dbReference type="Proteomes" id="UP000597762">
    <property type="component" value="Unassembled WGS sequence"/>
</dbReference>
<organism evidence="3 4">
    <name type="scientific">Acanthosepion pharaonis</name>
    <name type="common">Pharaoh cuttlefish</name>
    <name type="synonym">Sepia pharaonis</name>
    <dbReference type="NCBI Taxonomy" id="158019"/>
    <lineage>
        <taxon>Eukaryota</taxon>
        <taxon>Metazoa</taxon>
        <taxon>Spiralia</taxon>
        <taxon>Lophotrochozoa</taxon>
        <taxon>Mollusca</taxon>
        <taxon>Cephalopoda</taxon>
        <taxon>Coleoidea</taxon>
        <taxon>Decapodiformes</taxon>
        <taxon>Sepiida</taxon>
        <taxon>Sepiina</taxon>
        <taxon>Sepiidae</taxon>
        <taxon>Acanthosepion</taxon>
    </lineage>
</organism>
<feature type="coiled-coil region" evidence="1">
    <location>
        <begin position="214"/>
        <end position="248"/>
    </location>
</feature>
<accession>A0A812DGR3</accession>
<sequence>MAHGFAPFFSRHQRRQERCFWCTVGGSGAFRAAPRIVLSCGGRSFLVTFPEWCQRSLNQLQKEIVDFPIETWHPRELELQSEFCLQDFNMRSIRSIAVSNEDGHVFIVDWSDDSIKEFGETGEFVVRCPLRDERFLPVDICFLSQDNFVVCGIKSDEIISLIKFFLFHKLSPPPSSKFHSSLSLKLFFSLSFLHHHRQFPSLYICLFSDFIFPERNLQMASSSLRNEIKEAKKRLVVLQEDVEDFEKRPRERIERTKKSIEQLSIDCELNCSKVWQKIDALREEARMKAEELCDQTRQKMTEKQSKWRQSLEEKEELLEETEKWLIDLCHLLGDGNVDEDIVCGVEPLRAKLSWRHHKSFAPVEEGHFVVTFPEWCQRSLDQLQKEMVDFRDGPPKRIPPSGFEPGVDSFDCHQRRRRYFLPLFLSFFFLSFSFFSLFSFFLFFFLSLFLSFSFFFLSLFLSFSFSFSFSFFLFFLSFSFPFFLFFFLSLFLSFSFFLHCFTFSLYL</sequence>
<gene>
    <name evidence="3" type="ORF">SPHA_52609</name>
</gene>
<dbReference type="AlphaFoldDB" id="A0A812DGR3"/>
<comment type="caution">
    <text evidence="3">The sequence shown here is derived from an EMBL/GenBank/DDBJ whole genome shotgun (WGS) entry which is preliminary data.</text>
</comment>
<evidence type="ECO:0000256" key="1">
    <source>
        <dbReference type="SAM" id="Coils"/>
    </source>
</evidence>
<feature type="transmembrane region" description="Helical" evidence="2">
    <location>
        <begin position="423"/>
        <end position="446"/>
    </location>
</feature>